<reference evidence="3 4" key="1">
    <citation type="submission" date="2020-04" db="EMBL/GenBank/DDBJ databases">
        <authorList>
            <person name="De Canck E."/>
        </authorList>
    </citation>
    <scope>NUCLEOTIDE SEQUENCE [LARGE SCALE GENOMIC DNA]</scope>
    <source>
        <strain evidence="3 4">LMG 3431</strain>
    </source>
</reference>
<proteinExistence type="predicted"/>
<dbReference type="EMBL" id="CADIJX010000001">
    <property type="protein sequence ID" value="CAB3626070.1"/>
    <property type="molecule type" value="Genomic_DNA"/>
</dbReference>
<name>A0A6S6YNW3_9BURK</name>
<dbReference type="AlphaFoldDB" id="A0A6S6YNW3"/>
<feature type="signal peptide" evidence="2">
    <location>
        <begin position="1"/>
        <end position="19"/>
    </location>
</feature>
<protein>
    <recommendedName>
        <fullName evidence="5">NRDE family protein</fullName>
    </recommendedName>
</protein>
<feature type="chain" id="PRO_5028944382" description="NRDE family protein" evidence="2">
    <location>
        <begin position="20"/>
        <end position="283"/>
    </location>
</feature>
<gene>
    <name evidence="3" type="ORF">LMG3431_00252</name>
</gene>
<feature type="region of interest" description="Disordered" evidence="1">
    <location>
        <begin position="249"/>
        <end position="283"/>
    </location>
</feature>
<sequence>MCLAVLALHALPGVPVLIAANRDEFHARPTQPATRWADAPEVYAGRDGLAGGTWMGVTTGGRFALVTNFREPGRHLDPAPSRGALVEDFLRGTASPDEYLARVHETDQAYNGFNLIVGDVRQAWYLSNRNGAPCALPPGIYALSNHLLDTPWPKLARTKAAFTAVLDHAPQPDLPALFEALADRQGAEDNELPATGLPLDREKLLSSPFIVSPNYGTRSSSVLALHDDGAGTLEERRFAPDGSISGESRLAFSWHPPADANSLPALRSKPLCSSPGEPDEQAH</sequence>
<evidence type="ECO:0000313" key="3">
    <source>
        <dbReference type="EMBL" id="CAB3626070.1"/>
    </source>
</evidence>
<evidence type="ECO:0008006" key="5">
    <source>
        <dbReference type="Google" id="ProtNLM"/>
    </source>
</evidence>
<dbReference type="Gene3D" id="3.60.60.10">
    <property type="entry name" value="Penicillin V Acylase, Chain A"/>
    <property type="match status" value="1"/>
</dbReference>
<accession>A0A6S6YNW3</accession>
<evidence type="ECO:0000313" key="4">
    <source>
        <dbReference type="Proteomes" id="UP000494108"/>
    </source>
</evidence>
<dbReference type="PANTHER" id="PTHR17985:SF8">
    <property type="entry name" value="TRANSPORT AND GOLGI ORGANIZATION PROTEIN 2 HOMOLOG"/>
    <property type="match status" value="1"/>
</dbReference>
<evidence type="ECO:0000256" key="1">
    <source>
        <dbReference type="SAM" id="MobiDB-lite"/>
    </source>
</evidence>
<dbReference type="Proteomes" id="UP000494108">
    <property type="component" value="Unassembled WGS sequence"/>
</dbReference>
<dbReference type="InterPro" id="IPR008551">
    <property type="entry name" value="TANGO2"/>
</dbReference>
<dbReference type="PANTHER" id="PTHR17985">
    <property type="entry name" value="SER/THR-RICH PROTEIN T10 IN DGCR REGION"/>
    <property type="match status" value="1"/>
</dbReference>
<evidence type="ECO:0000256" key="2">
    <source>
        <dbReference type="SAM" id="SignalP"/>
    </source>
</evidence>
<dbReference type="RefSeq" id="WP_175172609.1">
    <property type="nucleotide sequence ID" value="NZ_CADIJX010000001.1"/>
</dbReference>
<keyword evidence="4" id="KW-1185">Reference proteome</keyword>
<keyword evidence="2" id="KW-0732">Signal</keyword>
<organism evidence="3 4">
    <name type="scientific">Achromobacter pestifer</name>
    <dbReference type="NCBI Taxonomy" id="1353889"/>
    <lineage>
        <taxon>Bacteria</taxon>
        <taxon>Pseudomonadati</taxon>
        <taxon>Pseudomonadota</taxon>
        <taxon>Betaproteobacteria</taxon>
        <taxon>Burkholderiales</taxon>
        <taxon>Alcaligenaceae</taxon>
        <taxon>Achromobacter</taxon>
    </lineage>
</organism>
<dbReference type="Pfam" id="PF05742">
    <property type="entry name" value="TANGO2"/>
    <property type="match status" value="1"/>
</dbReference>